<sequence length="109" mass="13298">MVRVQAFNPSFPSNFESSTGHRTRMIYIPSTNYEEIMFQESLNRIDPEEADLACTQSILRDLKKLRREGKQARRERRRERRQRRRERRERREMMEMMDMDDGDGEREGL</sequence>
<organism evidence="2">
    <name type="scientific">Daucus carota subsp. sativus</name>
    <name type="common">Carrot</name>
    <dbReference type="NCBI Taxonomy" id="79200"/>
    <lineage>
        <taxon>Eukaryota</taxon>
        <taxon>Viridiplantae</taxon>
        <taxon>Streptophyta</taxon>
        <taxon>Embryophyta</taxon>
        <taxon>Tracheophyta</taxon>
        <taxon>Spermatophyta</taxon>
        <taxon>Magnoliopsida</taxon>
        <taxon>eudicotyledons</taxon>
        <taxon>Gunneridae</taxon>
        <taxon>Pentapetalae</taxon>
        <taxon>asterids</taxon>
        <taxon>campanulids</taxon>
        <taxon>Apiales</taxon>
        <taxon>Apiaceae</taxon>
        <taxon>Apioideae</taxon>
        <taxon>Scandiceae</taxon>
        <taxon>Daucinae</taxon>
        <taxon>Daucus</taxon>
        <taxon>Daucus sect. Daucus</taxon>
    </lineage>
</organism>
<proteinExistence type="predicted"/>
<gene>
    <name evidence="2" type="ORF">DCAR_031706</name>
</gene>
<protein>
    <submittedName>
        <fullName evidence="2">Uncharacterized protein</fullName>
    </submittedName>
</protein>
<evidence type="ECO:0000256" key="1">
    <source>
        <dbReference type="SAM" id="MobiDB-lite"/>
    </source>
</evidence>
<dbReference type="EMBL" id="LNRQ01000001">
    <property type="protein sequence ID" value="KZN08513.1"/>
    <property type="molecule type" value="Genomic_DNA"/>
</dbReference>
<dbReference type="Gramene" id="KZN08513">
    <property type="protein sequence ID" value="KZN08513"/>
    <property type="gene ID" value="DCAR_031706"/>
</dbReference>
<feature type="compositionally biased region" description="Acidic residues" evidence="1">
    <location>
        <begin position="95"/>
        <end position="109"/>
    </location>
</feature>
<feature type="compositionally biased region" description="Basic residues" evidence="1">
    <location>
        <begin position="65"/>
        <end position="88"/>
    </location>
</feature>
<feature type="region of interest" description="Disordered" evidence="1">
    <location>
        <begin position="65"/>
        <end position="109"/>
    </location>
</feature>
<evidence type="ECO:0000313" key="2">
    <source>
        <dbReference type="EMBL" id="KZN08513.1"/>
    </source>
</evidence>
<reference evidence="2" key="1">
    <citation type="journal article" date="2016" name="Nat. Genet.">
        <title>A high-quality carrot genome assembly provides new insights into carotenoid accumulation and asterid genome evolution.</title>
        <authorList>
            <person name="Iorizzo M."/>
            <person name="Ellison S."/>
            <person name="Senalik D."/>
            <person name="Zeng P."/>
            <person name="Satapoomin P."/>
            <person name="Huang J."/>
            <person name="Bowman M."/>
            <person name="Iovene M."/>
            <person name="Sanseverino W."/>
            <person name="Cavagnaro P."/>
            <person name="Yildiz M."/>
            <person name="Macko-Podgorni A."/>
            <person name="Moranska E."/>
            <person name="Grzebelus E."/>
            <person name="Grzebelus D."/>
            <person name="Ashrafi H."/>
            <person name="Zheng Z."/>
            <person name="Cheng S."/>
            <person name="Spooner D."/>
            <person name="Van Deynze A."/>
            <person name="Simon P."/>
        </authorList>
    </citation>
    <scope>NUCLEOTIDE SEQUENCE [LARGE SCALE GENOMIC DNA]</scope>
    <source>
        <tissue evidence="2">Leaf</tissue>
    </source>
</reference>
<comment type="caution">
    <text evidence="2">The sequence shown here is derived from an EMBL/GenBank/DDBJ whole genome shotgun (WGS) entry which is preliminary data.</text>
</comment>
<dbReference type="AlphaFoldDB" id="A0A162B0P8"/>
<accession>A0A162B0P8</accession>
<name>A0A162B0P8_DAUCS</name>